<gene>
    <name evidence="1" type="ORF">ALQ29_05592</name>
</gene>
<dbReference type="EMBL" id="RBQF01000266">
    <property type="protein sequence ID" value="RMP05621.1"/>
    <property type="molecule type" value="Genomic_DNA"/>
</dbReference>
<evidence type="ECO:0000313" key="2">
    <source>
        <dbReference type="Proteomes" id="UP000276587"/>
    </source>
</evidence>
<evidence type="ECO:0000313" key="1">
    <source>
        <dbReference type="EMBL" id="RMP05621.1"/>
    </source>
</evidence>
<accession>A0A3M4AFE2</accession>
<sequence length="436" mass="46867">MGFQGQVVGIPITKGAAGHTRPIGKILQGVLPAQGTGGHREIRQALLQQRAGHIERHGGRDLATQGVGGHHHGFARSVDKRHIGQRVRPWLQQCAVGLVAVDKQVHRRWHRSLTGKLRQRIGHQVRAHRKVPRQLHAAQAHRTAPGQGAADHVTGLVGQQLLIIGETPGGVVAPVAVVQRTAADPIGQGLAVLTGIGQGAPVVEQAHFVPGGEVAAAFVGVVEIQVIVEQGAEAAHRLGTRIGVAVADELRLQPRRWHIQQQALAMAVVLAVQAGDLVQRHTPTRFTGQLHAHILQRTGRHVELPGPLIDRNNKAGVHLVDHQLQKQLCIGDSLHTARGRWQVASHAWKRNHCAAQPAYHRQPYTTSQTTTHHGVVSFNGHLHPFKTRGFPAPLPCGYRFGARFSNCGAPLILTCSGWSADNVSGTGQRMVAPGST</sequence>
<name>A0A3M4AFE2_PSEMA</name>
<reference evidence="1 2" key="1">
    <citation type="submission" date="2018-08" db="EMBL/GenBank/DDBJ databases">
        <title>Recombination of ecologically and evolutionarily significant loci maintains genetic cohesion in the Pseudomonas syringae species complex.</title>
        <authorList>
            <person name="Dillon M."/>
            <person name="Thakur S."/>
            <person name="Almeida R.N.D."/>
            <person name="Weir B.S."/>
            <person name="Guttman D.S."/>
        </authorList>
    </citation>
    <scope>NUCLEOTIDE SEQUENCE [LARGE SCALE GENOMIC DNA]</scope>
    <source>
        <strain evidence="1 2">ICMP 3555</strain>
    </source>
</reference>
<proteinExistence type="predicted"/>
<protein>
    <submittedName>
        <fullName evidence="1">Uncharacterized protein</fullName>
    </submittedName>
</protein>
<organism evidence="1 2">
    <name type="scientific">Pseudomonas marginalis pv. marginalis</name>
    <dbReference type="NCBI Taxonomy" id="97473"/>
    <lineage>
        <taxon>Bacteria</taxon>
        <taxon>Pseudomonadati</taxon>
        <taxon>Pseudomonadota</taxon>
        <taxon>Gammaproteobacteria</taxon>
        <taxon>Pseudomonadales</taxon>
        <taxon>Pseudomonadaceae</taxon>
        <taxon>Pseudomonas</taxon>
    </lineage>
</organism>
<keyword evidence="2" id="KW-1185">Reference proteome</keyword>
<dbReference type="AlphaFoldDB" id="A0A3M4AFE2"/>
<dbReference type="Proteomes" id="UP000276587">
    <property type="component" value="Unassembled WGS sequence"/>
</dbReference>
<comment type="caution">
    <text evidence="1">The sequence shown here is derived from an EMBL/GenBank/DDBJ whole genome shotgun (WGS) entry which is preliminary data.</text>
</comment>